<dbReference type="PANTHER" id="PTHR15431:SF19">
    <property type="entry name" value="CENTROSOMAL PROTEIN 20-RELATED"/>
    <property type="match status" value="1"/>
</dbReference>
<evidence type="ECO:0000313" key="9">
    <source>
        <dbReference type="Proteomes" id="UP000695000"/>
    </source>
</evidence>
<reference evidence="10" key="1">
    <citation type="submission" date="2025-08" db="UniProtKB">
        <authorList>
            <consortium name="RefSeq"/>
        </authorList>
    </citation>
    <scope>IDENTIFICATION</scope>
    <source>
        <tissue evidence="10">Whole Larva</tissue>
    </source>
</reference>
<keyword evidence="9" id="KW-1185">Reference proteome</keyword>
<keyword evidence="5" id="KW-0970">Cilium biogenesis/degradation</keyword>
<dbReference type="RefSeq" id="XP_017778482.1">
    <property type="nucleotide sequence ID" value="XM_017922993.1"/>
</dbReference>
<dbReference type="InterPro" id="IPR006594">
    <property type="entry name" value="LisH"/>
</dbReference>
<evidence type="ECO:0000256" key="4">
    <source>
        <dbReference type="ARBA" id="ARBA00022490"/>
    </source>
</evidence>
<evidence type="ECO:0000256" key="2">
    <source>
        <dbReference type="ARBA" id="ARBA00004300"/>
    </source>
</evidence>
<dbReference type="InterPro" id="IPR018993">
    <property type="entry name" value="FOP_dimerisation-dom_N"/>
</dbReference>
<evidence type="ECO:0000256" key="7">
    <source>
        <dbReference type="ARBA" id="ARBA00023273"/>
    </source>
</evidence>
<evidence type="ECO:0000256" key="1">
    <source>
        <dbReference type="ARBA" id="ARBA00004120"/>
    </source>
</evidence>
<protein>
    <submittedName>
        <fullName evidence="10">LisH domain-containing protein FOPNL-like</fullName>
    </submittedName>
</protein>
<dbReference type="PROSITE" id="PS50896">
    <property type="entry name" value="LISH"/>
    <property type="match status" value="1"/>
</dbReference>
<keyword evidence="6" id="KW-0206">Cytoskeleton</keyword>
<name>A0ABM1MV82_NICVS</name>
<keyword evidence="4" id="KW-0963">Cytoplasm</keyword>
<evidence type="ECO:0000256" key="5">
    <source>
        <dbReference type="ARBA" id="ARBA00022794"/>
    </source>
</evidence>
<dbReference type="Gene3D" id="1.20.960.40">
    <property type="match status" value="1"/>
</dbReference>
<organism evidence="9 10">
    <name type="scientific">Nicrophorus vespilloides</name>
    <name type="common">Boreal carrion beetle</name>
    <dbReference type="NCBI Taxonomy" id="110193"/>
    <lineage>
        <taxon>Eukaryota</taxon>
        <taxon>Metazoa</taxon>
        <taxon>Ecdysozoa</taxon>
        <taxon>Arthropoda</taxon>
        <taxon>Hexapoda</taxon>
        <taxon>Insecta</taxon>
        <taxon>Pterygota</taxon>
        <taxon>Neoptera</taxon>
        <taxon>Endopterygota</taxon>
        <taxon>Coleoptera</taxon>
        <taxon>Polyphaga</taxon>
        <taxon>Staphyliniformia</taxon>
        <taxon>Silphidae</taxon>
        <taxon>Nicrophorinae</taxon>
        <taxon>Nicrophorus</taxon>
    </lineage>
</organism>
<comment type="similarity">
    <text evidence="3">Belongs to the CEP43 family.</text>
</comment>
<evidence type="ECO:0000256" key="3">
    <source>
        <dbReference type="ARBA" id="ARBA00005385"/>
    </source>
</evidence>
<gene>
    <name evidence="10" type="primary">LOC108564086</name>
</gene>
<sequence length="124" mass="13849">MSGEPTERDLLEAVKESLNQVGSLGHFKAELRAAVMSILNKNTNHKVPSSIPEETKVINELIREYLGWNGYIYTEQILVAESGDNGAKVIRENLATKLGVLDDNKTQKIPLLYYVLSAFKNQES</sequence>
<evidence type="ECO:0000259" key="8">
    <source>
        <dbReference type="Pfam" id="PF09398"/>
    </source>
</evidence>
<keyword evidence="7" id="KW-0966">Cell projection</keyword>
<comment type="subcellular location">
    <subcellularLocation>
        <location evidence="1">Cytoplasm</location>
        <location evidence="1">Cytoskeleton</location>
        <location evidence="1">Cilium basal body</location>
    </subcellularLocation>
    <subcellularLocation>
        <location evidence="2">Cytoplasm</location>
        <location evidence="2">Cytoskeleton</location>
        <location evidence="2">Microtubule organizing center</location>
        <location evidence="2">Centrosome</location>
    </subcellularLocation>
</comment>
<dbReference type="Pfam" id="PF09398">
    <property type="entry name" value="FOP_dimer"/>
    <property type="match status" value="1"/>
</dbReference>
<accession>A0ABM1MV82</accession>
<dbReference type="GeneID" id="108564086"/>
<feature type="domain" description="FGFR1 oncogene partner (FOP) N-terminal dimerisation" evidence="8">
    <location>
        <begin position="43"/>
        <end position="117"/>
    </location>
</feature>
<evidence type="ECO:0000313" key="10">
    <source>
        <dbReference type="RefSeq" id="XP_017778482.1"/>
    </source>
</evidence>
<dbReference type="PANTHER" id="PTHR15431">
    <property type="entry name" value="FGFR1 ONCOGENE PARTNER/LISH DOMAIN-CONTAINING PROTEIN"/>
    <property type="match status" value="1"/>
</dbReference>
<dbReference type="Proteomes" id="UP000695000">
    <property type="component" value="Unplaced"/>
</dbReference>
<evidence type="ECO:0000256" key="6">
    <source>
        <dbReference type="ARBA" id="ARBA00023212"/>
    </source>
</evidence>
<proteinExistence type="inferred from homology"/>